<comment type="caution">
    <text evidence="5">The sequence shown here is derived from an EMBL/GenBank/DDBJ whole genome shotgun (WGS) entry which is preliminary data.</text>
</comment>
<gene>
    <name evidence="5" type="ORF">LK996_06615</name>
</gene>
<dbReference type="InterPro" id="IPR036188">
    <property type="entry name" value="FAD/NAD-bd_sf"/>
</dbReference>
<dbReference type="Gene3D" id="3.50.50.60">
    <property type="entry name" value="FAD/NAD(P)-binding domain"/>
    <property type="match status" value="2"/>
</dbReference>
<evidence type="ECO:0000256" key="2">
    <source>
        <dbReference type="ARBA" id="ARBA00038825"/>
    </source>
</evidence>
<dbReference type="Proteomes" id="UP001165293">
    <property type="component" value="Unassembled WGS sequence"/>
</dbReference>
<dbReference type="RefSeq" id="WP_230526326.1">
    <property type="nucleotide sequence ID" value="NZ_JAJGAK010000001.1"/>
</dbReference>
<name>A0ABS8JGQ6_9GAMM</name>
<evidence type="ECO:0000313" key="5">
    <source>
        <dbReference type="EMBL" id="MCC8362747.1"/>
    </source>
</evidence>
<dbReference type="SUPFAM" id="SSF51905">
    <property type="entry name" value="FAD/NAD(P)-binding domain"/>
    <property type="match status" value="1"/>
</dbReference>
<accession>A0ABS8JGQ6</accession>
<evidence type="ECO:0000256" key="3">
    <source>
        <dbReference type="ARBA" id="ARBA00040298"/>
    </source>
</evidence>
<evidence type="ECO:0000259" key="4">
    <source>
        <dbReference type="Pfam" id="PF01593"/>
    </source>
</evidence>
<organism evidence="5 6">
    <name type="scientific">Noviluteimonas lactosilytica</name>
    <dbReference type="NCBI Taxonomy" id="2888523"/>
    <lineage>
        <taxon>Bacteria</taxon>
        <taxon>Pseudomonadati</taxon>
        <taxon>Pseudomonadota</taxon>
        <taxon>Gammaproteobacteria</taxon>
        <taxon>Lysobacterales</taxon>
        <taxon>Lysobacteraceae</taxon>
        <taxon>Noviluteimonas</taxon>
    </lineage>
</organism>
<keyword evidence="6" id="KW-1185">Reference proteome</keyword>
<comment type="subunit">
    <text evidence="2">Interacts with COX5B; this interaction may contribute to localize PYROXD2 to the inner face of the inner mitochondrial membrane.</text>
</comment>
<proteinExistence type="predicted"/>
<evidence type="ECO:0000313" key="6">
    <source>
        <dbReference type="Proteomes" id="UP001165293"/>
    </source>
</evidence>
<sequence length="514" mass="54991">MSANKTYDMPQNSVIVVGAGHNGLVAANYLAKAGRKVLVLERRDRAGGQLAGDVFDGAAYDPLHAGAQLRPDIVRDLDLARHGLTLGAPAPYVSLLPDGRRLVLSTSDANATRESIRQFSESDAKRWPEFVAFMDRAAAFLDAAYATPMPRLPHIGMKEGWPLAKLAWTLRKLGGKDMFRVIRMMSMSTVEFTEEWFESQEVKAAIAAVGVHGFTLGSMSAGTGYTLMHNWLNRGGLAHRPIAGGSAKVADALVAALKANGGELRTSSGVQRILVERSRAVGVQLENGEAIRATNVFSAADPRSTLLGLVGAPELPTEFVWHVQSIKMRGSVAKVHLRTDGSHGLPAGTLALAPTLKDIERAYDAAKYGEIAQRPYLEVTTSGATNGGDVVSIHMQSAPYKLRGAEWSDARAIVERIATDTLAEQFPSLEASIRSVRTITPADLERDWSLTEGDLNHGQLILDQMFFMRPLPGWSNHATPIDALHLCGSGVHGGAGISGAAGRNAARQVLAAKG</sequence>
<dbReference type="EMBL" id="JAJGAK010000001">
    <property type="protein sequence ID" value="MCC8362747.1"/>
    <property type="molecule type" value="Genomic_DNA"/>
</dbReference>
<dbReference type="Pfam" id="PF01593">
    <property type="entry name" value="Amino_oxidase"/>
    <property type="match status" value="1"/>
</dbReference>
<dbReference type="InterPro" id="IPR002937">
    <property type="entry name" value="Amino_oxidase"/>
</dbReference>
<protein>
    <recommendedName>
        <fullName evidence="3">Pyridine nucleotide-disulfide oxidoreductase domain-containing protein 2</fullName>
    </recommendedName>
</protein>
<reference evidence="5" key="1">
    <citation type="submission" date="2021-10" db="EMBL/GenBank/DDBJ databases">
        <authorList>
            <person name="Lyu M."/>
            <person name="Wang X."/>
            <person name="Meng X."/>
            <person name="Xu K."/>
        </authorList>
    </citation>
    <scope>NUCLEOTIDE SEQUENCE</scope>
    <source>
        <strain evidence="5">A6</strain>
    </source>
</reference>
<dbReference type="PANTHER" id="PTHR10668:SF103">
    <property type="entry name" value="PYRIDINE NUCLEOTIDE-DISULFIDE OXIDOREDUCTASE DOMAIN-CONTAINING PROTEIN 2"/>
    <property type="match status" value="1"/>
</dbReference>
<comment type="function">
    <text evidence="1">Probable oxidoreductase that may play a role as regulator of mitochondrial function.</text>
</comment>
<evidence type="ECO:0000256" key="1">
    <source>
        <dbReference type="ARBA" id="ARBA00037217"/>
    </source>
</evidence>
<dbReference type="PANTHER" id="PTHR10668">
    <property type="entry name" value="PHYTOENE DEHYDROGENASE"/>
    <property type="match status" value="1"/>
</dbReference>
<feature type="domain" description="Amine oxidase" evidence="4">
    <location>
        <begin position="23"/>
        <end position="510"/>
    </location>
</feature>